<dbReference type="InterPro" id="IPR054471">
    <property type="entry name" value="GPIID_WHD"/>
</dbReference>
<dbReference type="PANTHER" id="PTHR10039:SF14">
    <property type="entry name" value="NACHT DOMAIN-CONTAINING PROTEIN"/>
    <property type="match status" value="1"/>
</dbReference>
<gene>
    <name evidence="2" type="ORF">CNMCM6805_005929</name>
</gene>
<dbReference type="Pfam" id="PF23397">
    <property type="entry name" value="DUF7104"/>
    <property type="match status" value="15"/>
</dbReference>
<name>A0A8H4GPD4_9EURO</name>
<reference evidence="2" key="2">
    <citation type="submission" date="2020-04" db="EMBL/GenBank/DDBJ databases">
        <authorList>
            <person name="Santos R.A.C."/>
            <person name="Steenwyk J.L."/>
            <person name="Rivero-Menendez O."/>
            <person name="Mead M.E."/>
            <person name="Silva L.P."/>
            <person name="Bastos R.W."/>
            <person name="Alastruey-Izquierdo A."/>
            <person name="Goldman G.H."/>
            <person name="Rokas A."/>
        </authorList>
    </citation>
    <scope>NUCLEOTIDE SEQUENCE</scope>
    <source>
        <strain evidence="2">CNM-CM6805</strain>
    </source>
</reference>
<proteinExistence type="predicted"/>
<dbReference type="PANTHER" id="PTHR10039">
    <property type="entry name" value="AMELOGENIN"/>
    <property type="match status" value="1"/>
</dbReference>
<dbReference type="InterPro" id="IPR055530">
    <property type="entry name" value="DUF7104"/>
</dbReference>
<reference evidence="2" key="1">
    <citation type="journal article" date="2020" name="bioRxiv">
        <title>Genomic and phenotypic heterogeneity of clinical isolates of the human pathogens Aspergillus fumigatus, Aspergillus lentulus and Aspergillus fumigatiaffinis.</title>
        <authorList>
            <person name="dos Santos R.A.C."/>
            <person name="Steenwyk J.L."/>
            <person name="Rivero-Menendez O."/>
            <person name="Mead M.E."/>
            <person name="Silva L.P."/>
            <person name="Bastos R.W."/>
            <person name="Alastruey-Izquierdo A."/>
            <person name="Goldman G.H."/>
            <person name="Rokas A."/>
        </authorList>
    </citation>
    <scope>NUCLEOTIDE SEQUENCE</scope>
    <source>
        <strain evidence="2">CNM-CM6805</strain>
    </source>
</reference>
<dbReference type="AlphaFoldDB" id="A0A8H4GPD4"/>
<dbReference type="Pfam" id="PF22939">
    <property type="entry name" value="WHD_GPIID"/>
    <property type="match status" value="1"/>
</dbReference>
<dbReference type="Gene3D" id="1.20.5.340">
    <property type="match status" value="6"/>
</dbReference>
<keyword evidence="3" id="KW-1185">Reference proteome</keyword>
<dbReference type="InterPro" id="IPR036770">
    <property type="entry name" value="Ankyrin_rpt-contain_sf"/>
</dbReference>
<evidence type="ECO:0000259" key="1">
    <source>
        <dbReference type="Pfam" id="PF22939"/>
    </source>
</evidence>
<dbReference type="Proteomes" id="UP000653565">
    <property type="component" value="Unassembled WGS sequence"/>
</dbReference>
<dbReference type="SUPFAM" id="SSF48403">
    <property type="entry name" value="Ankyrin repeat"/>
    <property type="match status" value="1"/>
</dbReference>
<accession>A0A8H4GPD4</accession>
<dbReference type="EMBL" id="JAAAPX010000033">
    <property type="protein sequence ID" value="KAF4239270.1"/>
    <property type="molecule type" value="Genomic_DNA"/>
</dbReference>
<organism evidence="2 3">
    <name type="scientific">Aspergillus fumigatiaffinis</name>
    <dbReference type="NCBI Taxonomy" id="340414"/>
    <lineage>
        <taxon>Eukaryota</taxon>
        <taxon>Fungi</taxon>
        <taxon>Dikarya</taxon>
        <taxon>Ascomycota</taxon>
        <taxon>Pezizomycotina</taxon>
        <taxon>Eurotiomycetes</taxon>
        <taxon>Eurotiomycetidae</taxon>
        <taxon>Eurotiales</taxon>
        <taxon>Aspergillaceae</taxon>
        <taxon>Aspergillus</taxon>
        <taxon>Aspergillus subgen. Fumigati</taxon>
    </lineage>
</organism>
<evidence type="ECO:0000313" key="2">
    <source>
        <dbReference type="EMBL" id="KAF4239270.1"/>
    </source>
</evidence>
<evidence type="ECO:0000313" key="3">
    <source>
        <dbReference type="Proteomes" id="UP000653565"/>
    </source>
</evidence>
<comment type="caution">
    <text evidence="2">The sequence shown here is derived from an EMBL/GenBank/DDBJ whole genome shotgun (WGS) entry which is preliminary data.</text>
</comment>
<sequence length="924" mass="102649">MHFLITSRPYPEIRRYLSSFSHRDLSAYPAVTTDLKTMIQERVARLGSRNNYPKSVMTEISQILEQMAEGTFLWVGIACDELERVPARKAVKTLQHLPQGLYSLYQKLFDTTTAQCDEDDKPVILKLVRFVAIARRPFTIPELSEACELYPEDDKASRFLFTKELIDSCGLIIIAEDKKVRLLHGSVRDFLVKGTAQVDELKSHAALAERCIASIIRHYRSHTNGKIIMSKPIFLGYSVSFWPLHAGLAKGEFTVQAEQAAFFQLGSKIWTLWLDHYNSLGWPLDAGFSIFHAAATWGIDRLILWGCDDSKDGILIDGDFRPVDGVTPLEESARCGRISTMGTLLRHMSEKEIIHHRVIRAAARNSENGRDIMRLLLEQRGDQIQITQDVVTAAESNESSGKDIMALLLDRQGNQVHLAKNVVAAIIEKFDTSVVALLIDRQADQIQITEDIVKAAARNQSSGKDIVALLLDQQGDQICVTENALLTMNRMFDENMITLLLARRGNQTQVVQEVIKAAAQDYKIQRVFVVDILNRLEQETPTLTRRILSGIRTFHLASVIKLLREKGDQIQITETVLKAAAENSNSGKAITKFLLSQQRNQFQITEELLSAAAQNQRDGKDIIGLLLHYQGDNIHVTEGVLKAASENTRNGVEIIKLLLDHQGDHTQITKDVLEAAAGNTTNGMEIIKFLLDQQVDPVQVTEDILEVAAGNTGNGTEIITFLLDRQRQAQITENVLTAAAENELSGQSIMELLLSRQGDVMITERVITAAAGNIRNGKKVLELLFEKQGEQIKVTEEVMKAAAGNEGSGIDILAFLFDQNEDDVQITDGVLLSAASSGNENVLAFLSSKMGLAMDPEMLSIARLYNAAKSGQTAIVEQLLLQGTPPDTRNMRGLHLSGLLLPMGTRRLSESFFSHIKLMSIFHA</sequence>
<protein>
    <recommendedName>
        <fullName evidence="1">GPI inositol-deacylase winged helix domain-containing protein</fullName>
    </recommendedName>
</protein>
<feature type="domain" description="GPI inositol-deacylase winged helix" evidence="1">
    <location>
        <begin position="125"/>
        <end position="197"/>
    </location>
</feature>
<dbReference type="OrthoDB" id="4510831at2759"/>